<evidence type="ECO:0000313" key="1">
    <source>
        <dbReference type="EMBL" id="WAR20104.1"/>
    </source>
</evidence>
<evidence type="ECO:0000313" key="2">
    <source>
        <dbReference type="Proteomes" id="UP001164746"/>
    </source>
</evidence>
<organism evidence="1 2">
    <name type="scientific">Mya arenaria</name>
    <name type="common">Soft-shell clam</name>
    <dbReference type="NCBI Taxonomy" id="6604"/>
    <lineage>
        <taxon>Eukaryota</taxon>
        <taxon>Metazoa</taxon>
        <taxon>Spiralia</taxon>
        <taxon>Lophotrochozoa</taxon>
        <taxon>Mollusca</taxon>
        <taxon>Bivalvia</taxon>
        <taxon>Autobranchia</taxon>
        <taxon>Heteroconchia</taxon>
        <taxon>Euheterodonta</taxon>
        <taxon>Imparidentia</taxon>
        <taxon>Neoheterodontei</taxon>
        <taxon>Myida</taxon>
        <taxon>Myoidea</taxon>
        <taxon>Myidae</taxon>
        <taxon>Mya</taxon>
    </lineage>
</organism>
<reference evidence="1" key="1">
    <citation type="submission" date="2022-11" db="EMBL/GenBank/DDBJ databases">
        <title>Centuries of genome instability and evolution in soft-shell clam transmissible cancer (bioRxiv).</title>
        <authorList>
            <person name="Hart S.F.M."/>
            <person name="Yonemitsu M.A."/>
            <person name="Giersch R.M."/>
            <person name="Beal B.F."/>
            <person name="Arriagada G."/>
            <person name="Davis B.W."/>
            <person name="Ostrander E.A."/>
            <person name="Goff S.P."/>
            <person name="Metzger M.J."/>
        </authorList>
    </citation>
    <scope>NUCLEOTIDE SEQUENCE</scope>
    <source>
        <strain evidence="1">MELC-2E11</strain>
        <tissue evidence="1">Siphon/mantle</tissue>
    </source>
</reference>
<dbReference type="Proteomes" id="UP001164746">
    <property type="component" value="Chromosome 11"/>
</dbReference>
<dbReference type="EMBL" id="CP111022">
    <property type="protein sequence ID" value="WAR20104.1"/>
    <property type="molecule type" value="Genomic_DNA"/>
</dbReference>
<protein>
    <submittedName>
        <fullName evidence="1">Uncharacterized protein</fullName>
    </submittedName>
</protein>
<keyword evidence="2" id="KW-1185">Reference proteome</keyword>
<name>A0ABY7FGV7_MYAAR</name>
<proteinExistence type="predicted"/>
<accession>A0ABY7FGV7</accession>
<gene>
    <name evidence="1" type="ORF">MAR_001942</name>
</gene>
<sequence>MKRVTGTDALAIITIRVITSEVPHQSHKHQYGGEDVEEEYFCHTSNTSLLMLSKNEDYGANSALVAARSSAEWFLLDVVEPIDVAVVTDGVDCDSEQVVDEFSETKRFAACRKSSEALNWLLIFLIKKHYCRHVTIVGKSSKKCLSFGVAKKLQILQESNQKKSSSIEAQMREELDGLFKSNGAIPDTKMPSGFEKKSPRGKCIYNGRRHVNLYIE</sequence>